<sequence length="188" mass="20638">MRTALWFDFDEGRRDWPHRLREERRVDREGGRERGREGWIASGEDGLSTGRLPDYLPMLARRVVGAEPITYLSTYLPSLPSSTEGSHSAPQGEQPRLDTGQLWPWCTLLRTSVGGRTCGPGDLRLHARNCLPSASALGCGTTLTIAVGASPTLPLSLSLSLSHKSRVSSSPAAADLLWDGRARIRHIR</sequence>
<evidence type="ECO:0000313" key="1">
    <source>
        <dbReference type="EMBL" id="KAF9739494.1"/>
    </source>
</evidence>
<reference evidence="1" key="1">
    <citation type="journal article" date="2020" name="Mol. Plant Microbe Interact.">
        <title>Genome Sequence of the Biocontrol Agent Coniothyrium minitans strain Conio (IMI 134523).</title>
        <authorList>
            <person name="Patel D."/>
            <person name="Shittu T.A."/>
            <person name="Baroncelli R."/>
            <person name="Muthumeenakshi S."/>
            <person name="Osborne T.H."/>
            <person name="Janganan T.K."/>
            <person name="Sreenivasaprasad S."/>
        </authorList>
    </citation>
    <scope>NUCLEOTIDE SEQUENCE</scope>
    <source>
        <strain evidence="1">Conio</strain>
    </source>
</reference>
<dbReference type="AlphaFoldDB" id="A0A9P6KV47"/>
<dbReference type="EMBL" id="WJXW01000002">
    <property type="protein sequence ID" value="KAF9739494.1"/>
    <property type="molecule type" value="Genomic_DNA"/>
</dbReference>
<comment type="caution">
    <text evidence="1">The sequence shown here is derived from an EMBL/GenBank/DDBJ whole genome shotgun (WGS) entry which is preliminary data.</text>
</comment>
<gene>
    <name evidence="1" type="ORF">PMIN01_02128</name>
</gene>
<organism evidence="1 2">
    <name type="scientific">Paraphaeosphaeria minitans</name>
    <dbReference type="NCBI Taxonomy" id="565426"/>
    <lineage>
        <taxon>Eukaryota</taxon>
        <taxon>Fungi</taxon>
        <taxon>Dikarya</taxon>
        <taxon>Ascomycota</taxon>
        <taxon>Pezizomycotina</taxon>
        <taxon>Dothideomycetes</taxon>
        <taxon>Pleosporomycetidae</taxon>
        <taxon>Pleosporales</taxon>
        <taxon>Massarineae</taxon>
        <taxon>Didymosphaeriaceae</taxon>
        <taxon>Paraphaeosphaeria</taxon>
    </lineage>
</organism>
<name>A0A9P6KV47_9PLEO</name>
<protein>
    <submittedName>
        <fullName evidence="1">Uncharacterized protein</fullName>
    </submittedName>
</protein>
<evidence type="ECO:0000313" key="2">
    <source>
        <dbReference type="Proteomes" id="UP000756921"/>
    </source>
</evidence>
<dbReference type="Proteomes" id="UP000756921">
    <property type="component" value="Unassembled WGS sequence"/>
</dbReference>
<keyword evidence="2" id="KW-1185">Reference proteome</keyword>
<accession>A0A9P6KV47</accession>
<proteinExistence type="predicted"/>